<name>A0A934UVQ5_9MICO</name>
<protein>
    <submittedName>
        <fullName evidence="1">PqqD family peptide modification chaperone</fullName>
    </submittedName>
</protein>
<evidence type="ECO:0000313" key="1">
    <source>
        <dbReference type="EMBL" id="MBK0419463.1"/>
    </source>
</evidence>
<dbReference type="Pfam" id="PF05402">
    <property type="entry name" value="PqqD"/>
    <property type="match status" value="1"/>
</dbReference>
<keyword evidence="2" id="KW-1185">Reference proteome</keyword>
<accession>A0A934UVQ5</accession>
<dbReference type="Gene3D" id="1.10.10.1150">
    <property type="entry name" value="Coenzyme PQQ synthesis protein D (PqqD)"/>
    <property type="match status" value="1"/>
</dbReference>
<comment type="caution">
    <text evidence="1">The sequence shown here is derived from an EMBL/GenBank/DDBJ whole genome shotgun (WGS) entry which is preliminary data.</text>
</comment>
<dbReference type="AlphaFoldDB" id="A0A934UVQ5"/>
<dbReference type="EMBL" id="JAEHOH010000013">
    <property type="protein sequence ID" value="MBK0419463.1"/>
    <property type="molecule type" value="Genomic_DNA"/>
</dbReference>
<sequence length="92" mass="10215">MSDARWAVPDDVIWVDAEGATFVLDTRVRDPRPQRLDGGGILIWDLLTARPRTIDELVDEIAAATGAPESEIRGGTAPFLERMAHLGYVERR</sequence>
<gene>
    <name evidence="1" type="ORF">JD276_10500</name>
</gene>
<dbReference type="InterPro" id="IPR008792">
    <property type="entry name" value="PQQD"/>
</dbReference>
<evidence type="ECO:0000313" key="2">
    <source>
        <dbReference type="Proteomes" id="UP000608530"/>
    </source>
</evidence>
<dbReference type="InterPro" id="IPR041881">
    <property type="entry name" value="PqqD_sf"/>
</dbReference>
<reference evidence="1" key="1">
    <citation type="submission" date="2020-12" db="EMBL/GenBank/DDBJ databases">
        <title>Leucobacter sp. CAS1, isolated from Chromium sludge.</title>
        <authorList>
            <person name="Xu Z."/>
        </authorList>
    </citation>
    <scope>NUCLEOTIDE SEQUENCE</scope>
    <source>
        <strain evidence="1">CSA1</strain>
    </source>
</reference>
<proteinExistence type="predicted"/>
<organism evidence="1 2">
    <name type="scientific">Leucobacter chromiisoli</name>
    <dbReference type="NCBI Taxonomy" id="2796471"/>
    <lineage>
        <taxon>Bacteria</taxon>
        <taxon>Bacillati</taxon>
        <taxon>Actinomycetota</taxon>
        <taxon>Actinomycetes</taxon>
        <taxon>Micrococcales</taxon>
        <taxon>Microbacteriaceae</taxon>
        <taxon>Leucobacter</taxon>
    </lineage>
</organism>
<dbReference type="RefSeq" id="WP_200115601.1">
    <property type="nucleotide sequence ID" value="NZ_JAEHOH010000013.1"/>
</dbReference>
<dbReference type="Proteomes" id="UP000608530">
    <property type="component" value="Unassembled WGS sequence"/>
</dbReference>